<evidence type="ECO:0000313" key="2">
    <source>
        <dbReference type="EMBL" id="KAJ7215060.1"/>
    </source>
</evidence>
<sequence length="125" mass="13438">MQRLSLSTPALVCVAFFAPRTNAGTIPDFNERTVFTRHKAEGVPAIGCARAVVKTNASGIKYLGNFMCQLLRLVKRCPNFGFGEAAYSRSQLRVNSQATKFNLSQLFYGQTVAGRASGPSDASGS</sequence>
<dbReference type="AlphaFoldDB" id="A0AAD6VN74"/>
<feature type="chain" id="PRO_5041949798" description="Secreted protein" evidence="1">
    <location>
        <begin position="24"/>
        <end position="125"/>
    </location>
</feature>
<name>A0AAD6VN74_9AGAR</name>
<keyword evidence="3" id="KW-1185">Reference proteome</keyword>
<protein>
    <recommendedName>
        <fullName evidence="4">Secreted protein</fullName>
    </recommendedName>
</protein>
<evidence type="ECO:0000313" key="3">
    <source>
        <dbReference type="Proteomes" id="UP001219525"/>
    </source>
</evidence>
<dbReference type="Proteomes" id="UP001219525">
    <property type="component" value="Unassembled WGS sequence"/>
</dbReference>
<evidence type="ECO:0000256" key="1">
    <source>
        <dbReference type="SAM" id="SignalP"/>
    </source>
</evidence>
<dbReference type="EMBL" id="JARJCW010000018">
    <property type="protein sequence ID" value="KAJ7215060.1"/>
    <property type="molecule type" value="Genomic_DNA"/>
</dbReference>
<organism evidence="2 3">
    <name type="scientific">Mycena pura</name>
    <dbReference type="NCBI Taxonomy" id="153505"/>
    <lineage>
        <taxon>Eukaryota</taxon>
        <taxon>Fungi</taxon>
        <taxon>Dikarya</taxon>
        <taxon>Basidiomycota</taxon>
        <taxon>Agaricomycotina</taxon>
        <taxon>Agaricomycetes</taxon>
        <taxon>Agaricomycetidae</taxon>
        <taxon>Agaricales</taxon>
        <taxon>Marasmiineae</taxon>
        <taxon>Mycenaceae</taxon>
        <taxon>Mycena</taxon>
    </lineage>
</organism>
<reference evidence="2" key="1">
    <citation type="submission" date="2023-03" db="EMBL/GenBank/DDBJ databases">
        <title>Massive genome expansion in bonnet fungi (Mycena s.s.) driven by repeated elements and novel gene families across ecological guilds.</title>
        <authorList>
            <consortium name="Lawrence Berkeley National Laboratory"/>
            <person name="Harder C.B."/>
            <person name="Miyauchi S."/>
            <person name="Viragh M."/>
            <person name="Kuo A."/>
            <person name="Thoen E."/>
            <person name="Andreopoulos B."/>
            <person name="Lu D."/>
            <person name="Skrede I."/>
            <person name="Drula E."/>
            <person name="Henrissat B."/>
            <person name="Morin E."/>
            <person name="Kohler A."/>
            <person name="Barry K."/>
            <person name="LaButti K."/>
            <person name="Morin E."/>
            <person name="Salamov A."/>
            <person name="Lipzen A."/>
            <person name="Mereny Z."/>
            <person name="Hegedus B."/>
            <person name="Baldrian P."/>
            <person name="Stursova M."/>
            <person name="Weitz H."/>
            <person name="Taylor A."/>
            <person name="Grigoriev I.V."/>
            <person name="Nagy L.G."/>
            <person name="Martin F."/>
            <person name="Kauserud H."/>
        </authorList>
    </citation>
    <scope>NUCLEOTIDE SEQUENCE</scope>
    <source>
        <strain evidence="2">9144</strain>
    </source>
</reference>
<evidence type="ECO:0008006" key="4">
    <source>
        <dbReference type="Google" id="ProtNLM"/>
    </source>
</evidence>
<feature type="signal peptide" evidence="1">
    <location>
        <begin position="1"/>
        <end position="23"/>
    </location>
</feature>
<gene>
    <name evidence="2" type="ORF">GGX14DRAFT_392317</name>
</gene>
<proteinExistence type="predicted"/>
<comment type="caution">
    <text evidence="2">The sequence shown here is derived from an EMBL/GenBank/DDBJ whole genome shotgun (WGS) entry which is preliminary data.</text>
</comment>
<accession>A0AAD6VN74</accession>
<keyword evidence="1" id="KW-0732">Signal</keyword>